<dbReference type="Pfam" id="PF02518">
    <property type="entry name" value="HATPase_c"/>
    <property type="match status" value="1"/>
</dbReference>
<name>A0A8J3ZDE6_9ACTN</name>
<dbReference type="FunFam" id="3.30.565.10:FF:000006">
    <property type="entry name" value="Sensor histidine kinase WalK"/>
    <property type="match status" value="1"/>
</dbReference>
<evidence type="ECO:0000256" key="6">
    <source>
        <dbReference type="ARBA" id="ARBA00022679"/>
    </source>
</evidence>
<dbReference type="SUPFAM" id="SSF55874">
    <property type="entry name" value="ATPase domain of HSP90 chaperone/DNA topoisomerase II/histidine kinase"/>
    <property type="match status" value="1"/>
</dbReference>
<dbReference type="PANTHER" id="PTHR43047">
    <property type="entry name" value="TWO-COMPONENT HISTIDINE PROTEIN KINASE"/>
    <property type="match status" value="1"/>
</dbReference>
<evidence type="ECO:0000256" key="5">
    <source>
        <dbReference type="ARBA" id="ARBA00022553"/>
    </source>
</evidence>
<dbReference type="InterPro" id="IPR003594">
    <property type="entry name" value="HATPase_dom"/>
</dbReference>
<comment type="caution">
    <text evidence="14">The sequence shown here is derived from an EMBL/GenBank/DDBJ whole genome shotgun (WGS) entry which is preliminary data.</text>
</comment>
<evidence type="ECO:0000259" key="13">
    <source>
        <dbReference type="PROSITE" id="PS50113"/>
    </source>
</evidence>
<comment type="subcellular location">
    <subcellularLocation>
        <location evidence="3">Cell membrane</location>
    </subcellularLocation>
</comment>
<organism evidence="14 15">
    <name type="scientific">Virgisporangium aurantiacum</name>
    <dbReference type="NCBI Taxonomy" id="175570"/>
    <lineage>
        <taxon>Bacteria</taxon>
        <taxon>Bacillati</taxon>
        <taxon>Actinomycetota</taxon>
        <taxon>Actinomycetes</taxon>
        <taxon>Micromonosporales</taxon>
        <taxon>Micromonosporaceae</taxon>
        <taxon>Virgisporangium</taxon>
    </lineage>
</organism>
<dbReference type="Pfam" id="PF00512">
    <property type="entry name" value="HisKA"/>
    <property type="match status" value="1"/>
</dbReference>
<dbReference type="PRINTS" id="PR00344">
    <property type="entry name" value="BCTRLSENSOR"/>
</dbReference>
<gene>
    <name evidence="14" type="ORF">Vau01_094070</name>
</gene>
<dbReference type="RefSeq" id="WP_204007162.1">
    <property type="nucleotide sequence ID" value="NZ_BOPG01000072.1"/>
</dbReference>
<dbReference type="Gene3D" id="1.10.287.130">
    <property type="match status" value="1"/>
</dbReference>
<dbReference type="CDD" id="cd00130">
    <property type="entry name" value="PAS"/>
    <property type="match status" value="2"/>
</dbReference>
<dbReference type="SUPFAM" id="SSF55785">
    <property type="entry name" value="PYP-like sensor domain (PAS domain)"/>
    <property type="match status" value="3"/>
</dbReference>
<evidence type="ECO:0000256" key="4">
    <source>
        <dbReference type="ARBA" id="ARBA00012438"/>
    </source>
</evidence>
<protein>
    <recommendedName>
        <fullName evidence="4">histidine kinase</fullName>
        <ecNumber evidence="4">2.7.13.3</ecNumber>
    </recommendedName>
</protein>
<evidence type="ECO:0000256" key="2">
    <source>
        <dbReference type="ARBA" id="ARBA00001968"/>
    </source>
</evidence>
<feature type="domain" description="PAS" evidence="12">
    <location>
        <begin position="35"/>
        <end position="72"/>
    </location>
</feature>
<evidence type="ECO:0000256" key="8">
    <source>
        <dbReference type="ARBA" id="ARBA00023012"/>
    </source>
</evidence>
<dbReference type="GO" id="GO:0006355">
    <property type="term" value="P:regulation of DNA-templated transcription"/>
    <property type="evidence" value="ECO:0007669"/>
    <property type="project" value="InterPro"/>
</dbReference>
<feature type="domain" description="Histidine kinase" evidence="11">
    <location>
        <begin position="406"/>
        <end position="624"/>
    </location>
</feature>
<evidence type="ECO:0000256" key="3">
    <source>
        <dbReference type="ARBA" id="ARBA00004236"/>
    </source>
</evidence>
<dbReference type="Pfam" id="PF13188">
    <property type="entry name" value="PAS_8"/>
    <property type="match status" value="1"/>
</dbReference>
<dbReference type="InterPro" id="IPR003661">
    <property type="entry name" value="HisK_dim/P_dom"/>
</dbReference>
<dbReference type="SUPFAM" id="SSF47384">
    <property type="entry name" value="Homodimeric domain of signal transducing histidine kinase"/>
    <property type="match status" value="1"/>
</dbReference>
<feature type="transmembrane region" description="Helical" evidence="10">
    <location>
        <begin position="14"/>
        <end position="33"/>
    </location>
</feature>
<dbReference type="PROSITE" id="PS50109">
    <property type="entry name" value="HIS_KIN"/>
    <property type="match status" value="1"/>
</dbReference>
<feature type="domain" description="PAC" evidence="13">
    <location>
        <begin position="334"/>
        <end position="388"/>
    </location>
</feature>
<dbReference type="AlphaFoldDB" id="A0A8J3ZDE6"/>
<evidence type="ECO:0000256" key="7">
    <source>
        <dbReference type="ARBA" id="ARBA00022777"/>
    </source>
</evidence>
<dbReference type="CDD" id="cd00075">
    <property type="entry name" value="HATPase"/>
    <property type="match status" value="1"/>
</dbReference>
<dbReference type="SMART" id="SM00091">
    <property type="entry name" value="PAS"/>
    <property type="match status" value="3"/>
</dbReference>
<dbReference type="NCBIfam" id="TIGR00229">
    <property type="entry name" value="sensory_box"/>
    <property type="match status" value="2"/>
</dbReference>
<dbReference type="EMBL" id="BOPG01000072">
    <property type="protein sequence ID" value="GIJ61891.1"/>
    <property type="molecule type" value="Genomic_DNA"/>
</dbReference>
<evidence type="ECO:0000313" key="15">
    <source>
        <dbReference type="Proteomes" id="UP000612585"/>
    </source>
</evidence>
<keyword evidence="10" id="KW-1133">Transmembrane helix</keyword>
<dbReference type="PROSITE" id="PS50112">
    <property type="entry name" value="PAS"/>
    <property type="match status" value="3"/>
</dbReference>
<dbReference type="InterPro" id="IPR000014">
    <property type="entry name" value="PAS"/>
</dbReference>
<accession>A0A8J3ZDE6</accession>
<dbReference type="Pfam" id="PF00989">
    <property type="entry name" value="PAS"/>
    <property type="match status" value="2"/>
</dbReference>
<proteinExistence type="predicted"/>
<feature type="domain" description="PAS" evidence="12">
    <location>
        <begin position="144"/>
        <end position="190"/>
    </location>
</feature>
<dbReference type="InterPro" id="IPR036890">
    <property type="entry name" value="HATPase_C_sf"/>
</dbReference>
<comment type="cofactor">
    <cofactor evidence="2">
        <name>a divalent metal cation</name>
        <dbReference type="ChEBI" id="CHEBI:60240"/>
    </cofactor>
</comment>
<keyword evidence="9 10" id="KW-0472">Membrane</keyword>
<dbReference type="PROSITE" id="PS50113">
    <property type="entry name" value="PAC"/>
    <property type="match status" value="2"/>
</dbReference>
<dbReference type="GO" id="GO:0009927">
    <property type="term" value="F:histidine phosphotransfer kinase activity"/>
    <property type="evidence" value="ECO:0007669"/>
    <property type="project" value="TreeGrafter"/>
</dbReference>
<keyword evidence="15" id="KW-1185">Reference proteome</keyword>
<dbReference type="Proteomes" id="UP000612585">
    <property type="component" value="Unassembled WGS sequence"/>
</dbReference>
<evidence type="ECO:0000256" key="9">
    <source>
        <dbReference type="ARBA" id="ARBA00023136"/>
    </source>
</evidence>
<dbReference type="FunFam" id="1.10.287.130:FF:000001">
    <property type="entry name" value="Two-component sensor histidine kinase"/>
    <property type="match status" value="1"/>
</dbReference>
<dbReference type="CDD" id="cd00082">
    <property type="entry name" value="HisKA"/>
    <property type="match status" value="1"/>
</dbReference>
<keyword evidence="8" id="KW-0902">Two-component regulatory system</keyword>
<dbReference type="GO" id="GO:0005509">
    <property type="term" value="F:calcium ion binding"/>
    <property type="evidence" value="ECO:0007669"/>
    <property type="project" value="UniProtKB-ARBA"/>
</dbReference>
<evidence type="ECO:0000256" key="10">
    <source>
        <dbReference type="SAM" id="Phobius"/>
    </source>
</evidence>
<keyword evidence="10" id="KW-0812">Transmembrane</keyword>
<dbReference type="SMART" id="SM00388">
    <property type="entry name" value="HisKA"/>
    <property type="match status" value="1"/>
</dbReference>
<keyword evidence="6" id="KW-0808">Transferase</keyword>
<dbReference type="Gene3D" id="3.30.565.10">
    <property type="entry name" value="Histidine kinase-like ATPase, C-terminal domain"/>
    <property type="match status" value="1"/>
</dbReference>
<dbReference type="InterPro" id="IPR035965">
    <property type="entry name" value="PAS-like_dom_sf"/>
</dbReference>
<dbReference type="Gene3D" id="3.30.450.20">
    <property type="entry name" value="PAS domain"/>
    <property type="match status" value="3"/>
</dbReference>
<dbReference type="InterPro" id="IPR005467">
    <property type="entry name" value="His_kinase_dom"/>
</dbReference>
<dbReference type="GO" id="GO:0005886">
    <property type="term" value="C:plasma membrane"/>
    <property type="evidence" value="ECO:0007669"/>
    <property type="project" value="UniProtKB-SubCell"/>
</dbReference>
<dbReference type="PANTHER" id="PTHR43047:SF72">
    <property type="entry name" value="OSMOSENSING HISTIDINE PROTEIN KINASE SLN1"/>
    <property type="match status" value="1"/>
</dbReference>
<keyword evidence="7" id="KW-0418">Kinase</keyword>
<keyword evidence="5" id="KW-0597">Phosphoprotein</keyword>
<dbReference type="InterPro" id="IPR013767">
    <property type="entry name" value="PAS_fold"/>
</dbReference>
<dbReference type="EC" id="2.7.13.3" evidence="4"/>
<dbReference type="SMART" id="SM00387">
    <property type="entry name" value="HATPase_c"/>
    <property type="match status" value="1"/>
</dbReference>
<reference evidence="14" key="1">
    <citation type="submission" date="2021-01" db="EMBL/GenBank/DDBJ databases">
        <title>Whole genome shotgun sequence of Virgisporangium aurantiacum NBRC 16421.</title>
        <authorList>
            <person name="Komaki H."/>
            <person name="Tamura T."/>
        </authorList>
    </citation>
    <scope>NUCLEOTIDE SEQUENCE</scope>
    <source>
        <strain evidence="14">NBRC 16421</strain>
    </source>
</reference>
<sequence length="627" mass="67644">MAIEAAGATRWRPYGVGAALLGAAVGAAAQVALRRRRLNRAALDAVTDGVVIVDRHGRVTRTNRAARELLGLPDTSLRVTDLPAGLVDPAVGEITVVDRQLGLASHRLPDGAGTVTVISDVTDRKRADRNLAAHIVALEGQLALLDLAHDAVLIRDAEDRITYCNRAAETLYGRPRAELLGMRAAALFDPTAGDRSEVDTALLVTGLWTGELRHRRADGGTVFVHSRQAMRRDANGRPHAVIEINSDVTGHRLAEAKLRMTEEQQRLLLDGARDHAVVSLDPDGVVTSWSPSAERLFGFTESEIVGQPATAFFRPEDVSAGLLARILADARETGRVETAGPRVRQDGSTFWATTVVTAAVAEDGTLRGFVNVIRDDTPRREVEEQAVVLDTELRELDRMRNDLIATVSHELRTPLTSIRGYTELLLEEEAGELGSIQRRMLDVIDTNGARLLSLVEDLLSFAKVDTGEFALSPELVDMADLLASVDTTVRPALPTGLLLDLVISAAVPPVPADPTHINRAVLSLLSNAVKFSPAGGVITLTGEYDENEVRLSVRDTGIGIPPEEQARLFQRFFRSTLAREKHIQGTGLGLALVKTIAEAHGGRVTLESEVGKGTCVTLHLPRALPRD</sequence>
<feature type="domain" description="PAS" evidence="12">
    <location>
        <begin position="261"/>
        <end position="317"/>
    </location>
</feature>
<evidence type="ECO:0000259" key="12">
    <source>
        <dbReference type="PROSITE" id="PS50112"/>
    </source>
</evidence>
<evidence type="ECO:0000313" key="14">
    <source>
        <dbReference type="EMBL" id="GIJ61891.1"/>
    </source>
</evidence>
<dbReference type="InterPro" id="IPR004358">
    <property type="entry name" value="Sig_transdc_His_kin-like_C"/>
</dbReference>
<dbReference type="GO" id="GO:0000155">
    <property type="term" value="F:phosphorelay sensor kinase activity"/>
    <property type="evidence" value="ECO:0007669"/>
    <property type="project" value="InterPro"/>
</dbReference>
<evidence type="ECO:0000256" key="1">
    <source>
        <dbReference type="ARBA" id="ARBA00000085"/>
    </source>
</evidence>
<dbReference type="InterPro" id="IPR036097">
    <property type="entry name" value="HisK_dim/P_sf"/>
</dbReference>
<comment type="catalytic activity">
    <reaction evidence="1">
        <text>ATP + protein L-histidine = ADP + protein N-phospho-L-histidine.</text>
        <dbReference type="EC" id="2.7.13.3"/>
    </reaction>
</comment>
<evidence type="ECO:0000259" key="11">
    <source>
        <dbReference type="PROSITE" id="PS50109"/>
    </source>
</evidence>
<dbReference type="InterPro" id="IPR000700">
    <property type="entry name" value="PAS-assoc_C"/>
</dbReference>
<feature type="domain" description="PAC" evidence="13">
    <location>
        <begin position="208"/>
        <end position="260"/>
    </location>
</feature>